<dbReference type="InParanoid" id="A0A165JXE1"/>
<evidence type="ECO:0000256" key="1">
    <source>
        <dbReference type="SAM" id="MobiDB-lite"/>
    </source>
</evidence>
<protein>
    <submittedName>
        <fullName evidence="2">Uncharacterized protein</fullName>
    </submittedName>
</protein>
<evidence type="ECO:0000313" key="3">
    <source>
        <dbReference type="Proteomes" id="UP000077266"/>
    </source>
</evidence>
<proteinExistence type="predicted"/>
<organism evidence="2 3">
    <name type="scientific">Exidia glandulosa HHB12029</name>
    <dbReference type="NCBI Taxonomy" id="1314781"/>
    <lineage>
        <taxon>Eukaryota</taxon>
        <taxon>Fungi</taxon>
        <taxon>Dikarya</taxon>
        <taxon>Basidiomycota</taxon>
        <taxon>Agaricomycotina</taxon>
        <taxon>Agaricomycetes</taxon>
        <taxon>Auriculariales</taxon>
        <taxon>Exidiaceae</taxon>
        <taxon>Exidia</taxon>
    </lineage>
</organism>
<dbReference type="AlphaFoldDB" id="A0A165JXE1"/>
<gene>
    <name evidence="2" type="ORF">EXIGLDRAFT_834298</name>
</gene>
<keyword evidence="3" id="KW-1185">Reference proteome</keyword>
<dbReference type="EMBL" id="KV425956">
    <property type="protein sequence ID" value="KZV95474.1"/>
    <property type="molecule type" value="Genomic_DNA"/>
</dbReference>
<name>A0A165JXE1_EXIGL</name>
<evidence type="ECO:0000313" key="2">
    <source>
        <dbReference type="EMBL" id="KZV95474.1"/>
    </source>
</evidence>
<dbReference type="OrthoDB" id="2393824at2759"/>
<dbReference type="Proteomes" id="UP000077266">
    <property type="component" value="Unassembled WGS sequence"/>
</dbReference>
<reference evidence="2 3" key="1">
    <citation type="journal article" date="2016" name="Mol. Biol. Evol.">
        <title>Comparative Genomics of Early-Diverging Mushroom-Forming Fungi Provides Insights into the Origins of Lignocellulose Decay Capabilities.</title>
        <authorList>
            <person name="Nagy L.G."/>
            <person name="Riley R."/>
            <person name="Tritt A."/>
            <person name="Adam C."/>
            <person name="Daum C."/>
            <person name="Floudas D."/>
            <person name="Sun H."/>
            <person name="Yadav J.S."/>
            <person name="Pangilinan J."/>
            <person name="Larsson K.H."/>
            <person name="Matsuura K."/>
            <person name="Barry K."/>
            <person name="Labutti K."/>
            <person name="Kuo R."/>
            <person name="Ohm R.A."/>
            <person name="Bhattacharya S.S."/>
            <person name="Shirouzu T."/>
            <person name="Yoshinaga Y."/>
            <person name="Martin F.M."/>
            <person name="Grigoriev I.V."/>
            <person name="Hibbett D.S."/>
        </authorList>
    </citation>
    <scope>NUCLEOTIDE SEQUENCE [LARGE SCALE GENOMIC DNA]</scope>
    <source>
        <strain evidence="2 3">HHB12029</strain>
    </source>
</reference>
<sequence length="977" mass="109210">MPPPPVPPITAGRQTALYNIANASDESPLWRIFQIYNAFRLDRPDLPDLPNDIATAPAYSKILSQIFDCALKMKPEIVDAVNALAIAASQAKDANEAAAKRKRTASSPEPPEAEASKRQRSEVPPPDTRTLEGLEAVLRPVLDEAISTIDEFCSKEHPLPLWEPNEDCWKDYPEAFEYIKKLNIPAVPDSTDEMRIADLLLYNVGALETLDDELNTNFRVRIRNILKSNSHRALTDVSGAGKTRMLFEILAKNWGFYFTGATDTVKNPYGSSDVQVAVDSLAGASLPDGTRFTWKLRLNRDDKTISSYAEQDAAANWKIGEAVFSRLLLARILIFDIFRARCSSFSDNRGPLLWLLFQVAAGCHGDMFTTLFRSLETIGVGDIKQQIKDRMKRWPENLVPRVAVDEVQVLVTSDSACRQAFSSSAIQDKRGGPDYHLPRPVHKSFVQTIWRYFQENSSTTRLLFAGTRFCYEEARDALSGDAKGFEMHKFPVSSGLFDAEEIKTYMAHFLTRRVVDEIDADVFADVVFWLGGRHRFIAYMVQWILQLGPGSIKQILHSMLHCLVGHSLYEDVEPIAAIRLKPLLSQTLLSASQGPQNDQTAALIRAIEAVLELIIDGRYTYIEAADSRLVELGIGKFSDSVEEFQIRENLVLLCLMHWLSDETSPMSFTKALDAGLRRKTGAERGLSWEKAVAFILWRRLCRPGCTLNSLVAFHMPFREPTPVWGSYNAQLISHLDSNGKPVLQKSDFTTAIGATGSSRQSTIDWLTSNTRCPFFKPDDNMGADLCCRVLLTGPDGTSLVLLLCVQCKNGTSPLAGDALKETLWSVSPERFYAGVTGTSAAQDRATLLAELPPAWDDMVLSGPASSHDEEEYTLYSRNAPAGKKEMKIKYLTEYPRYAILRVVGSLPVKVPMHRVDYGRVGRYPLAQMKRAAFENADLEMNLRGFRRALEDNDKQAAKDLAKDINNEVPRRTTRSQT</sequence>
<accession>A0A165JXE1</accession>
<feature type="region of interest" description="Disordered" evidence="1">
    <location>
        <begin position="97"/>
        <end position="132"/>
    </location>
</feature>